<accession>A0A501X2J6</accession>
<feature type="transmembrane region" description="Helical" evidence="7">
    <location>
        <begin position="40"/>
        <end position="61"/>
    </location>
</feature>
<protein>
    <recommendedName>
        <fullName evidence="7">Flagellar protein</fullName>
    </recommendedName>
</protein>
<name>A0A501X2J6_9GAMM</name>
<dbReference type="Pfam" id="PF04347">
    <property type="entry name" value="FliO"/>
    <property type="match status" value="1"/>
</dbReference>
<comment type="subcellular location">
    <subcellularLocation>
        <location evidence="7">Cell membrane</location>
    </subcellularLocation>
    <subcellularLocation>
        <location evidence="7">Bacterial flagellum basal body</location>
    </subcellularLocation>
</comment>
<dbReference type="NCBIfam" id="TIGR03500">
    <property type="entry name" value="FliO_TIGR"/>
    <property type="match status" value="1"/>
</dbReference>
<evidence type="ECO:0000313" key="8">
    <source>
        <dbReference type="EMBL" id="TPE54708.1"/>
    </source>
</evidence>
<dbReference type="InterPro" id="IPR052205">
    <property type="entry name" value="FliO/MopB"/>
</dbReference>
<comment type="caution">
    <text evidence="8">The sequence shown here is derived from an EMBL/GenBank/DDBJ whole genome shotgun (WGS) entry which is preliminary data.</text>
</comment>
<keyword evidence="3 7" id="KW-1133">Transmembrane helix</keyword>
<organism evidence="8 9">
    <name type="scientific">Maribrevibacterium harenarium</name>
    <dbReference type="NCBI Taxonomy" id="2589817"/>
    <lineage>
        <taxon>Bacteria</taxon>
        <taxon>Pseudomonadati</taxon>
        <taxon>Pseudomonadota</taxon>
        <taxon>Gammaproteobacteria</taxon>
        <taxon>Oceanospirillales</taxon>
        <taxon>Oceanospirillaceae</taxon>
        <taxon>Maribrevibacterium</taxon>
    </lineage>
</organism>
<keyword evidence="2 7" id="KW-0812">Transmembrane</keyword>
<proteinExistence type="inferred from homology"/>
<keyword evidence="8" id="KW-0966">Cell projection</keyword>
<dbReference type="Proteomes" id="UP000315901">
    <property type="component" value="Unassembled WGS sequence"/>
</dbReference>
<evidence type="ECO:0000256" key="3">
    <source>
        <dbReference type="ARBA" id="ARBA00022989"/>
    </source>
</evidence>
<sequence length="138" mass="15057">MNVLNASNNLMVVLFVIGSPLLQAADKEPSSLGLMDVGAVWRLVLSLAVLVVLIPAVVWGMKRLQKVQHKFSRSQIKVIESQHLGPKERLVLVEIENKRLLLGATSQQITVLCELGPSSRFADALAQAQQSEEKSGMS</sequence>
<keyword evidence="4 7" id="KW-0472">Membrane</keyword>
<dbReference type="PANTHER" id="PTHR38766">
    <property type="entry name" value="FLAGELLAR PROTEIN FLIO"/>
    <property type="match status" value="1"/>
</dbReference>
<reference evidence="8 9" key="1">
    <citation type="submission" date="2019-06" db="EMBL/GenBank/DDBJ databases">
        <title>A novel bacterium of genus Marinomonas, isolated from coastal sand.</title>
        <authorList>
            <person name="Huang H."/>
            <person name="Mo K."/>
            <person name="Hu Y."/>
        </authorList>
    </citation>
    <scope>NUCLEOTIDE SEQUENCE [LARGE SCALE GENOMIC DNA]</scope>
    <source>
        <strain evidence="8 9">HB171799</strain>
    </source>
</reference>
<dbReference type="OrthoDB" id="6107727at2"/>
<keyword evidence="5 7" id="KW-0975">Bacterial flagellum</keyword>
<keyword evidence="9" id="KW-1185">Reference proteome</keyword>
<dbReference type="AlphaFoldDB" id="A0A501X2J6"/>
<keyword evidence="8" id="KW-0969">Cilium</keyword>
<gene>
    <name evidence="8" type="primary">fliO</name>
    <name evidence="8" type="ORF">FJM67_03500</name>
</gene>
<dbReference type="GO" id="GO:0044781">
    <property type="term" value="P:bacterial-type flagellum organization"/>
    <property type="evidence" value="ECO:0007669"/>
    <property type="project" value="UniProtKB-UniRule"/>
</dbReference>
<dbReference type="RefSeq" id="WP_140587288.1">
    <property type="nucleotide sequence ID" value="NZ_VFRR01000004.1"/>
</dbReference>
<evidence type="ECO:0000256" key="6">
    <source>
        <dbReference type="ARBA" id="ARBA00037937"/>
    </source>
</evidence>
<dbReference type="InterPro" id="IPR022781">
    <property type="entry name" value="Flagellar_biosynth_FliO"/>
</dbReference>
<evidence type="ECO:0000256" key="7">
    <source>
        <dbReference type="RuleBase" id="RU362064"/>
    </source>
</evidence>
<keyword evidence="1 7" id="KW-1003">Cell membrane</keyword>
<evidence type="ECO:0000313" key="9">
    <source>
        <dbReference type="Proteomes" id="UP000315901"/>
    </source>
</evidence>
<evidence type="ECO:0000256" key="1">
    <source>
        <dbReference type="ARBA" id="ARBA00022475"/>
    </source>
</evidence>
<evidence type="ECO:0000256" key="4">
    <source>
        <dbReference type="ARBA" id="ARBA00023136"/>
    </source>
</evidence>
<keyword evidence="8" id="KW-0282">Flagellum</keyword>
<dbReference type="PANTHER" id="PTHR38766:SF1">
    <property type="entry name" value="FLAGELLAR PROTEIN FLIO"/>
    <property type="match status" value="1"/>
</dbReference>
<dbReference type="GO" id="GO:0009425">
    <property type="term" value="C:bacterial-type flagellum basal body"/>
    <property type="evidence" value="ECO:0007669"/>
    <property type="project" value="UniProtKB-SubCell"/>
</dbReference>
<evidence type="ECO:0000256" key="5">
    <source>
        <dbReference type="ARBA" id="ARBA00023143"/>
    </source>
</evidence>
<dbReference type="EMBL" id="VFRR01000004">
    <property type="protein sequence ID" value="TPE54708.1"/>
    <property type="molecule type" value="Genomic_DNA"/>
</dbReference>
<comment type="similarity">
    <text evidence="6 7">Belongs to the FliO/MopB family.</text>
</comment>
<evidence type="ECO:0000256" key="2">
    <source>
        <dbReference type="ARBA" id="ARBA00022692"/>
    </source>
</evidence>
<dbReference type="GO" id="GO:0005886">
    <property type="term" value="C:plasma membrane"/>
    <property type="evidence" value="ECO:0007669"/>
    <property type="project" value="UniProtKB-SubCell"/>
</dbReference>